<organism evidence="1 2">
    <name type="scientific">Seongchinamella sediminis</name>
    <dbReference type="NCBI Taxonomy" id="2283635"/>
    <lineage>
        <taxon>Bacteria</taxon>
        <taxon>Pseudomonadati</taxon>
        <taxon>Pseudomonadota</taxon>
        <taxon>Gammaproteobacteria</taxon>
        <taxon>Cellvibrionales</taxon>
        <taxon>Halieaceae</taxon>
        <taxon>Seongchinamella</taxon>
    </lineage>
</organism>
<sequence>MSQKNLILVLGDQLTLDAGALQGATPADCHVLMAELAEEASYVRHNRHKIALVFSAMRHFREELRAAGFTVTYYAYEEGLSSLADALDRIVREEGCGRLRCCQPGEYRVQQALEDWSRNSGVALDWAADNRFLCATGDFNAWAAGRKTFRMEHFYRVMRRRYQILLDEEGEPEGGRWNYDRENRAGWRGKHQVPARAELEHDAITREVLELVAAAFPDNPGDLASFNLAVTRAGAEEQLAFFIDHCLDRFGQYQDALAEESDWLYHSLVSMYLNIGLLCPLASCRQVEAAWRDGRCSLAAAEGFIRQVLGWREYVRGIYWFAMPEYGERNGLQAEQPLPAWFWDAEVDMRCLQRALKQSLDLGYAHHIQRLMVIGNFALLAGLSVREVCAWYLAVYVDAFEWVELPNTLGMALFADGGLMASKPYAASGRYIQRQGNHCASCRYRPDRVTGENACPYNSLYWAFINRHRASLEENPRMSLALRNWDKKPARERESILQWAQREGDRLLRVP</sequence>
<evidence type="ECO:0000313" key="1">
    <source>
        <dbReference type="EMBL" id="RLQ21780.1"/>
    </source>
</evidence>
<dbReference type="RefSeq" id="WP_117954415.1">
    <property type="nucleotide sequence ID" value="NZ_QRAN01000010.1"/>
</dbReference>
<dbReference type="InterPro" id="IPR052551">
    <property type="entry name" value="UV-DNA_repair_photolyase"/>
</dbReference>
<protein>
    <submittedName>
        <fullName evidence="1">Cryptochrome/photolyase family protein</fullName>
    </submittedName>
</protein>
<proteinExistence type="predicted"/>
<dbReference type="AlphaFoldDB" id="A0A3L7DZ11"/>
<gene>
    <name evidence="1" type="ORF">DWB85_10865</name>
</gene>
<dbReference type="Gene3D" id="3.40.50.620">
    <property type="entry name" value="HUPs"/>
    <property type="match status" value="1"/>
</dbReference>
<dbReference type="SUPFAM" id="SSF48173">
    <property type="entry name" value="Cryptochrome/photolyase FAD-binding domain"/>
    <property type="match status" value="1"/>
</dbReference>
<dbReference type="Gene3D" id="1.10.10.1710">
    <property type="entry name" value="Deoxyribodipyrimidine photolyase-related"/>
    <property type="match status" value="1"/>
</dbReference>
<dbReference type="Gene3D" id="1.10.579.10">
    <property type="entry name" value="DNA Cyclobutane Dipyrimidine Photolyase, subunit A, domain 3"/>
    <property type="match status" value="1"/>
</dbReference>
<accession>A0A3L7DZ11</accession>
<comment type="caution">
    <text evidence="1">The sequence shown here is derived from an EMBL/GenBank/DDBJ whole genome shotgun (WGS) entry which is preliminary data.</text>
</comment>
<keyword evidence="1" id="KW-0456">Lyase</keyword>
<keyword evidence="2" id="KW-1185">Reference proteome</keyword>
<dbReference type="OrthoDB" id="5288100at2"/>
<dbReference type="EMBL" id="QRAN01000010">
    <property type="protein sequence ID" value="RLQ21780.1"/>
    <property type="molecule type" value="Genomic_DNA"/>
</dbReference>
<evidence type="ECO:0000313" key="2">
    <source>
        <dbReference type="Proteomes" id="UP000265509"/>
    </source>
</evidence>
<dbReference type="InterPro" id="IPR036134">
    <property type="entry name" value="Crypto/Photolyase_FAD-like_sf"/>
</dbReference>
<dbReference type="GO" id="GO:0016829">
    <property type="term" value="F:lyase activity"/>
    <property type="evidence" value="ECO:0007669"/>
    <property type="project" value="UniProtKB-KW"/>
</dbReference>
<dbReference type="InterPro" id="IPR014729">
    <property type="entry name" value="Rossmann-like_a/b/a_fold"/>
</dbReference>
<dbReference type="Gene3D" id="1.25.40.80">
    <property type="match status" value="1"/>
</dbReference>
<dbReference type="Proteomes" id="UP000265509">
    <property type="component" value="Unassembled WGS sequence"/>
</dbReference>
<dbReference type="PANTHER" id="PTHR38657">
    <property type="entry name" value="SLR1343 PROTEIN"/>
    <property type="match status" value="1"/>
</dbReference>
<dbReference type="InterPro" id="IPR007357">
    <property type="entry name" value="PhrB-like"/>
</dbReference>
<reference evidence="1 2" key="1">
    <citation type="submission" date="2018-07" db="EMBL/GenBank/DDBJ databases">
        <title>Halioglobus sp. genome submission.</title>
        <authorList>
            <person name="Ye M.-Q."/>
            <person name="Du Z.-J."/>
        </authorList>
    </citation>
    <scope>NUCLEOTIDE SEQUENCE [LARGE SCALE GENOMIC DNA]</scope>
    <source>
        <strain evidence="1 2">U0301</strain>
    </source>
</reference>
<dbReference type="Pfam" id="PF04244">
    <property type="entry name" value="DPRP"/>
    <property type="match status" value="1"/>
</dbReference>
<dbReference type="PANTHER" id="PTHR38657:SF1">
    <property type="entry name" value="SLR1343 PROTEIN"/>
    <property type="match status" value="1"/>
</dbReference>
<name>A0A3L7DZ11_9GAMM</name>